<organism evidence="2 3">
    <name type="scientific">Rathayibacter tanaceti</name>
    <dbReference type="NCBI Taxonomy" id="1671680"/>
    <lineage>
        <taxon>Bacteria</taxon>
        <taxon>Bacillati</taxon>
        <taxon>Actinomycetota</taxon>
        <taxon>Actinomycetes</taxon>
        <taxon>Micrococcales</taxon>
        <taxon>Microbacteriaceae</taxon>
        <taxon>Rathayibacter</taxon>
    </lineage>
</organism>
<dbReference type="Proteomes" id="UP000465031">
    <property type="component" value="Chromosome"/>
</dbReference>
<evidence type="ECO:0000256" key="1">
    <source>
        <dbReference type="SAM" id="Phobius"/>
    </source>
</evidence>
<evidence type="ECO:0000313" key="3">
    <source>
        <dbReference type="Proteomes" id="UP000465031"/>
    </source>
</evidence>
<gene>
    <name evidence="2" type="ORF">GSU10_14340</name>
</gene>
<keyword evidence="1" id="KW-1133">Transmembrane helix</keyword>
<proteinExistence type="predicted"/>
<name>A0AAE6RM33_9MICO</name>
<keyword evidence="1" id="KW-0472">Membrane</keyword>
<dbReference type="AlphaFoldDB" id="A0AAE6RM33"/>
<sequence length="162" mass="17167">MSSEWFFSPDAEFHRPGTRGGRLARRVVGLGLLLLLLVAIVGAAVMIGDDPTAGTVPPVGADRSTVTDILGALDASDPDALRRVVPATSTELREQVVRSCGDIAPDGRSIDVHDDLVPTRVGAEVRGHSRRDGSRAVCTLGLRWLADQGWEVSARSGGFADR</sequence>
<accession>A0AAE6RM33</accession>
<reference evidence="3" key="1">
    <citation type="submission" date="2019-12" db="EMBL/GenBank/DDBJ databases">
        <title>Complete and draft genome sequences of new strains and members of some known species of the genus Rathayibacter isolated from plants.</title>
        <authorList>
            <person name="Tarlachkov S.V."/>
            <person name="Starodumova I.P."/>
            <person name="Dorofeeva L.V."/>
            <person name="Prisyazhnaya N.V."/>
            <person name="Leyn S."/>
            <person name="Zlamal J."/>
            <person name="Elan M."/>
            <person name="Osterman A.L."/>
            <person name="Nadler S."/>
            <person name="Subbotin S.A."/>
            <person name="Evtushenko L.I."/>
        </authorList>
    </citation>
    <scope>NUCLEOTIDE SEQUENCE [LARGE SCALE GENOMIC DNA]</scope>
    <source>
        <strain evidence="3">VKM Ac-2761</strain>
    </source>
</reference>
<keyword evidence="1" id="KW-0812">Transmembrane</keyword>
<protein>
    <submittedName>
        <fullName evidence="2">Uncharacterized protein</fullName>
    </submittedName>
</protein>
<dbReference type="KEGG" id="rte:GSU10_14340"/>
<feature type="transmembrane region" description="Helical" evidence="1">
    <location>
        <begin position="27"/>
        <end position="48"/>
    </location>
</feature>
<evidence type="ECO:0000313" key="2">
    <source>
        <dbReference type="EMBL" id="QHC56687.1"/>
    </source>
</evidence>
<dbReference type="EMBL" id="CP047186">
    <property type="protein sequence ID" value="QHC56687.1"/>
    <property type="molecule type" value="Genomic_DNA"/>
</dbReference>
<dbReference type="RefSeq" id="WP_132505300.1">
    <property type="nucleotide sequence ID" value="NZ_CP047186.1"/>
</dbReference>